<dbReference type="Proteomes" id="UP001596409">
    <property type="component" value="Unassembled WGS sequence"/>
</dbReference>
<proteinExistence type="predicted"/>
<comment type="caution">
    <text evidence="1">The sequence shown here is derived from an EMBL/GenBank/DDBJ whole genome shotgun (WGS) entry which is preliminary data.</text>
</comment>
<reference evidence="2" key="1">
    <citation type="journal article" date="2019" name="Int. J. Syst. Evol. Microbiol.">
        <title>The Global Catalogue of Microorganisms (GCM) 10K type strain sequencing project: providing services to taxonomists for standard genome sequencing and annotation.</title>
        <authorList>
            <consortium name="The Broad Institute Genomics Platform"/>
            <consortium name="The Broad Institute Genome Sequencing Center for Infectious Disease"/>
            <person name="Wu L."/>
            <person name="Ma J."/>
        </authorList>
    </citation>
    <scope>NUCLEOTIDE SEQUENCE [LARGE SCALE GENOMIC DNA]</scope>
    <source>
        <strain evidence="2">JCM 4855</strain>
    </source>
</reference>
<dbReference type="RefSeq" id="WP_189880782.1">
    <property type="nucleotide sequence ID" value="NZ_BMWA01000051.1"/>
</dbReference>
<keyword evidence="2" id="KW-1185">Reference proteome</keyword>
<evidence type="ECO:0000313" key="2">
    <source>
        <dbReference type="Proteomes" id="UP001596409"/>
    </source>
</evidence>
<organism evidence="1 2">
    <name type="scientific">Streptomyces viridiviolaceus</name>
    <dbReference type="NCBI Taxonomy" id="68282"/>
    <lineage>
        <taxon>Bacteria</taxon>
        <taxon>Bacillati</taxon>
        <taxon>Actinomycetota</taxon>
        <taxon>Actinomycetes</taxon>
        <taxon>Kitasatosporales</taxon>
        <taxon>Streptomycetaceae</taxon>
        <taxon>Streptomyces</taxon>
    </lineage>
</organism>
<evidence type="ECO:0000313" key="1">
    <source>
        <dbReference type="EMBL" id="MFC7015506.1"/>
    </source>
</evidence>
<sequence>MFRKLMREQPPGKWKHMDDYDLSFERLADAVDASSQIRYGKRWTGPDLRMRCTTTEPVYDWPGGAPYDGEATFTWLVPGYGSHTTKDELFRGVTHQALRGFSWAKGDRPRRVEGLPDCPECRREVQLGAELL</sequence>
<dbReference type="EMBL" id="JBHSYM010000063">
    <property type="protein sequence ID" value="MFC7015506.1"/>
    <property type="molecule type" value="Genomic_DNA"/>
</dbReference>
<gene>
    <name evidence="1" type="ORF">ACFQMH_28145</name>
</gene>
<name>A0ABW2E5V3_9ACTN</name>
<protein>
    <submittedName>
        <fullName evidence="1">Uncharacterized protein</fullName>
    </submittedName>
</protein>
<accession>A0ABW2E5V3</accession>